<dbReference type="EMBL" id="CZCU02000150">
    <property type="protein sequence ID" value="VXD22138.1"/>
    <property type="molecule type" value="Genomic_DNA"/>
</dbReference>
<reference evidence="1" key="1">
    <citation type="submission" date="2019-10" db="EMBL/GenBank/DDBJ databases">
        <authorList>
            <consortium name="Genoscope - CEA"/>
            <person name="William W."/>
        </authorList>
    </citation>
    <scope>NUCLEOTIDE SEQUENCE [LARGE SCALE GENOMIC DNA]</scope>
    <source>
        <strain evidence="1">BBR_PRJEB10992</strain>
    </source>
</reference>
<evidence type="ECO:0000313" key="1">
    <source>
        <dbReference type="EMBL" id="VXD22138.1"/>
    </source>
</evidence>
<keyword evidence="2" id="KW-1185">Reference proteome</keyword>
<protein>
    <submittedName>
        <fullName evidence="1">Uncharacterized protein</fullName>
    </submittedName>
</protein>
<comment type="caution">
    <text evidence="1">The sequence shown here is derived from an EMBL/GenBank/DDBJ whole genome shotgun (WGS) entry which is preliminary data.</text>
</comment>
<name>A0A7Z9BZ82_9CYAN</name>
<proteinExistence type="predicted"/>
<dbReference type="AlphaFoldDB" id="A0A7Z9BZ82"/>
<evidence type="ECO:0000313" key="2">
    <source>
        <dbReference type="Proteomes" id="UP000184550"/>
    </source>
</evidence>
<dbReference type="Proteomes" id="UP000184550">
    <property type="component" value="Unassembled WGS sequence"/>
</dbReference>
<organism evidence="1 2">
    <name type="scientific">Planktothrix serta PCC 8927</name>
    <dbReference type="NCBI Taxonomy" id="671068"/>
    <lineage>
        <taxon>Bacteria</taxon>
        <taxon>Bacillati</taxon>
        <taxon>Cyanobacteriota</taxon>
        <taxon>Cyanophyceae</taxon>
        <taxon>Oscillatoriophycideae</taxon>
        <taxon>Oscillatoriales</taxon>
        <taxon>Microcoleaceae</taxon>
        <taxon>Planktothrix</taxon>
    </lineage>
</organism>
<sequence length="75" mass="8720">MNISSIYVNIWAKLAEILLINRGNHSTVFTKAQQENRLFIISTGEHAHLNYLSDRHSQTNLICSSLTDQNRWNDY</sequence>
<accession>A0A7Z9BZ82</accession>
<gene>
    <name evidence="1" type="ORF">PL8927_730011</name>
</gene>